<proteinExistence type="predicted"/>
<reference evidence="1 2" key="1">
    <citation type="journal article" date="2023" name="Nucleic Acids Res.">
        <title>The hologenome of Daphnia magna reveals possible DNA methylation and microbiome-mediated evolution of the host genome.</title>
        <authorList>
            <person name="Chaturvedi A."/>
            <person name="Li X."/>
            <person name="Dhandapani V."/>
            <person name="Marshall H."/>
            <person name="Kissane S."/>
            <person name="Cuenca-Cambronero M."/>
            <person name="Asole G."/>
            <person name="Calvet F."/>
            <person name="Ruiz-Romero M."/>
            <person name="Marangio P."/>
            <person name="Guigo R."/>
            <person name="Rago D."/>
            <person name="Mirbahai L."/>
            <person name="Eastwood N."/>
            <person name="Colbourne J.K."/>
            <person name="Zhou J."/>
            <person name="Mallon E."/>
            <person name="Orsini L."/>
        </authorList>
    </citation>
    <scope>NUCLEOTIDE SEQUENCE [LARGE SCALE GENOMIC DNA]</scope>
    <source>
        <strain evidence="1">LRV0_1</strain>
    </source>
</reference>
<sequence>MHTRRHIEIAMLKWFRPIFGFIHGQHDIRQPAQKSTPRHHRFSIHHPAHVMKFTKIPARAPTGFSYFT</sequence>
<organism evidence="1 2">
    <name type="scientific">Daphnia magna</name>
    <dbReference type="NCBI Taxonomy" id="35525"/>
    <lineage>
        <taxon>Eukaryota</taxon>
        <taxon>Metazoa</taxon>
        <taxon>Ecdysozoa</taxon>
        <taxon>Arthropoda</taxon>
        <taxon>Crustacea</taxon>
        <taxon>Branchiopoda</taxon>
        <taxon>Diplostraca</taxon>
        <taxon>Cladocera</taxon>
        <taxon>Anomopoda</taxon>
        <taxon>Daphniidae</taxon>
        <taxon>Daphnia</taxon>
    </lineage>
</organism>
<evidence type="ECO:0000313" key="1">
    <source>
        <dbReference type="EMBL" id="KAK4023151.1"/>
    </source>
</evidence>
<gene>
    <name evidence="1" type="ORF">OUZ56_008580</name>
</gene>
<accession>A0ABR0ADE7</accession>
<name>A0ABR0ADE7_9CRUS</name>
<protein>
    <submittedName>
        <fullName evidence="1">Uncharacterized protein</fullName>
    </submittedName>
</protein>
<dbReference type="EMBL" id="JAOYFB010000037">
    <property type="protein sequence ID" value="KAK4023151.1"/>
    <property type="molecule type" value="Genomic_DNA"/>
</dbReference>
<dbReference type="Proteomes" id="UP001234178">
    <property type="component" value="Unassembled WGS sequence"/>
</dbReference>
<comment type="caution">
    <text evidence="1">The sequence shown here is derived from an EMBL/GenBank/DDBJ whole genome shotgun (WGS) entry which is preliminary data.</text>
</comment>
<evidence type="ECO:0000313" key="2">
    <source>
        <dbReference type="Proteomes" id="UP001234178"/>
    </source>
</evidence>
<keyword evidence="2" id="KW-1185">Reference proteome</keyword>